<feature type="domain" description="HTH tetR-type" evidence="3">
    <location>
        <begin position="35"/>
        <end position="95"/>
    </location>
</feature>
<evidence type="ECO:0000313" key="4">
    <source>
        <dbReference type="EMBL" id="KJE25384.1"/>
    </source>
</evidence>
<dbReference type="PANTHER" id="PTHR30055">
    <property type="entry name" value="HTH-TYPE TRANSCRIPTIONAL REGULATOR RUTR"/>
    <property type="match status" value="1"/>
</dbReference>
<organism evidence="4 5">
    <name type="scientific">Frankia torreyi</name>
    <dbReference type="NCBI Taxonomy" id="1856"/>
    <lineage>
        <taxon>Bacteria</taxon>
        <taxon>Bacillati</taxon>
        <taxon>Actinomycetota</taxon>
        <taxon>Actinomycetes</taxon>
        <taxon>Frankiales</taxon>
        <taxon>Frankiaceae</taxon>
        <taxon>Frankia</taxon>
    </lineage>
</organism>
<name>A0A0D8BMZ8_9ACTN</name>
<dbReference type="AlphaFoldDB" id="A0A0D8BMZ8"/>
<comment type="caution">
    <text evidence="4">The sequence shown here is derived from an EMBL/GenBank/DDBJ whole genome shotgun (WGS) entry which is preliminary data.</text>
</comment>
<sequence>MRGRRVVVEPEREPLLPSRRRDPYPVSPVIGPEGERACAEIVAAARGLFARRGYHGTSILAITEATGRSDTAFYQYFQSKIELFALFYEQLGRDLVRHFRGQRVIEPGPAGLTEFRAWLEGLDDVLRRHSPVFAAWPLVADDALMPEDPSEQYLHVLAEEMRPRLALAGTGPVDTRVLAIAIISLMQWTHVVLDPRRPGVLPPESSVHATLATIIHSSLFPREAGAVGAVGADGDPPPWPDLLLDSSTDRADPLGAWRETAPLGLRRRVTRRAEPTIRRILAAANQAFERGGLAGTSVDDITAEAGVAHGTFYQYWEDRYAIFATLAHQAAVDICTHLDDLLRAEDESDILAWIDRWLDVLRRRGPTLHVWTTEVLPTAPLQRLSRQLRTHLDAVTARLLARWAPGRSLDPSAAAIVLWVLLGEFPYHAWQRHPVLDRDDVHRSLALLLVGGLLGARTPLSAGGPPR</sequence>
<dbReference type="PANTHER" id="PTHR30055:SF226">
    <property type="entry name" value="HTH-TYPE TRANSCRIPTIONAL REGULATOR PKSA"/>
    <property type="match status" value="1"/>
</dbReference>
<dbReference type="GO" id="GO:0000976">
    <property type="term" value="F:transcription cis-regulatory region binding"/>
    <property type="evidence" value="ECO:0007669"/>
    <property type="project" value="TreeGrafter"/>
</dbReference>
<accession>A0A0D8BMZ8</accession>
<dbReference type="EMBL" id="JYFN01000002">
    <property type="protein sequence ID" value="KJE25384.1"/>
    <property type="molecule type" value="Genomic_DNA"/>
</dbReference>
<dbReference type="InterPro" id="IPR001647">
    <property type="entry name" value="HTH_TetR"/>
</dbReference>
<evidence type="ECO:0000256" key="1">
    <source>
        <dbReference type="ARBA" id="ARBA00023125"/>
    </source>
</evidence>
<dbReference type="Proteomes" id="UP000032545">
    <property type="component" value="Unassembled WGS sequence"/>
</dbReference>
<evidence type="ECO:0000256" key="2">
    <source>
        <dbReference type="PROSITE-ProRule" id="PRU00335"/>
    </source>
</evidence>
<gene>
    <name evidence="4" type="ORF">FF36_00517</name>
</gene>
<protein>
    <submittedName>
        <fullName evidence="4">Transcriptional regulator, TetR family</fullName>
    </submittedName>
</protein>
<dbReference type="GO" id="GO:0003700">
    <property type="term" value="F:DNA-binding transcription factor activity"/>
    <property type="evidence" value="ECO:0007669"/>
    <property type="project" value="TreeGrafter"/>
</dbReference>
<dbReference type="InterPro" id="IPR050109">
    <property type="entry name" value="HTH-type_TetR-like_transc_reg"/>
</dbReference>
<keyword evidence="1 2" id="KW-0238">DNA-binding</keyword>
<feature type="DNA-binding region" description="H-T-H motif" evidence="2">
    <location>
        <begin position="297"/>
        <end position="316"/>
    </location>
</feature>
<feature type="domain" description="HTH tetR-type" evidence="3">
    <location>
        <begin position="274"/>
        <end position="334"/>
    </location>
</feature>
<dbReference type="SUPFAM" id="SSF46689">
    <property type="entry name" value="Homeodomain-like"/>
    <property type="match status" value="2"/>
</dbReference>
<dbReference type="PROSITE" id="PS50977">
    <property type="entry name" value="HTH_TETR_2"/>
    <property type="match status" value="2"/>
</dbReference>
<dbReference type="Pfam" id="PF00440">
    <property type="entry name" value="TetR_N"/>
    <property type="match status" value="2"/>
</dbReference>
<dbReference type="Gene3D" id="1.10.357.10">
    <property type="entry name" value="Tetracycline Repressor, domain 2"/>
    <property type="match status" value="2"/>
</dbReference>
<dbReference type="OrthoDB" id="3208155at2"/>
<dbReference type="InterPro" id="IPR009057">
    <property type="entry name" value="Homeodomain-like_sf"/>
</dbReference>
<dbReference type="PRINTS" id="PR00455">
    <property type="entry name" value="HTHTETR"/>
</dbReference>
<dbReference type="PATRIC" id="fig|1502723.3.peg.575"/>
<reference evidence="5" key="1">
    <citation type="submission" date="2015-02" db="EMBL/GenBank/DDBJ databases">
        <title>Draft Genome of Frankia sp. CpI1-S.</title>
        <authorList>
            <person name="Oshone R.T."/>
            <person name="Ngom M."/>
            <person name="Ghodhbane-Gtari F."/>
            <person name="Gtari M."/>
            <person name="Morris K."/>
            <person name="Thomas K."/>
            <person name="Sen A."/>
            <person name="Tisa L.S."/>
        </authorList>
    </citation>
    <scope>NUCLEOTIDE SEQUENCE [LARGE SCALE GENOMIC DNA]</scope>
    <source>
        <strain evidence="5">CpI1-S</strain>
    </source>
</reference>
<feature type="DNA-binding region" description="H-T-H motif" evidence="2">
    <location>
        <begin position="58"/>
        <end position="77"/>
    </location>
</feature>
<proteinExistence type="predicted"/>
<evidence type="ECO:0000313" key="5">
    <source>
        <dbReference type="Proteomes" id="UP000032545"/>
    </source>
</evidence>
<keyword evidence="5" id="KW-1185">Reference proteome</keyword>
<reference evidence="4 5" key="2">
    <citation type="journal article" date="2016" name="Genome Announc.">
        <title>Permanent Draft Genome Sequences for Two Variants of Frankia sp. Strain CpI1, the First Frankia Strain Isolated from Root Nodules of Comptonia peregrina.</title>
        <authorList>
            <person name="Oshone R."/>
            <person name="Hurst S.G.IV."/>
            <person name="Abebe-Akele F."/>
            <person name="Simpson S."/>
            <person name="Morris K."/>
            <person name="Thomas W.K."/>
            <person name="Tisa L.S."/>
        </authorList>
    </citation>
    <scope>NUCLEOTIDE SEQUENCE [LARGE SCALE GENOMIC DNA]</scope>
    <source>
        <strain evidence="5">CpI1-S</strain>
    </source>
</reference>
<evidence type="ECO:0000259" key="3">
    <source>
        <dbReference type="PROSITE" id="PS50977"/>
    </source>
</evidence>